<feature type="compositionally biased region" description="Polar residues" evidence="3">
    <location>
        <begin position="193"/>
        <end position="202"/>
    </location>
</feature>
<dbReference type="GO" id="GO:0009611">
    <property type="term" value="P:response to wounding"/>
    <property type="evidence" value="ECO:0007669"/>
    <property type="project" value="UniProtKB-UniRule"/>
</dbReference>
<protein>
    <recommendedName>
        <fullName evidence="2">Protein TIFY</fullName>
    </recommendedName>
    <alternativeName>
        <fullName evidence="2">Jasmonate ZIM domain-containing protein</fullName>
    </alternativeName>
</protein>
<evidence type="ECO:0000313" key="5">
    <source>
        <dbReference type="EMBL" id="AKS29414.1"/>
    </source>
</evidence>
<organism evidence="5">
    <name type="scientific">Gentiana crassa subsp. rigescens</name>
    <dbReference type="NCBI Taxonomy" id="3097545"/>
    <lineage>
        <taxon>Eukaryota</taxon>
        <taxon>Viridiplantae</taxon>
        <taxon>Streptophyta</taxon>
        <taxon>Embryophyta</taxon>
        <taxon>Tracheophyta</taxon>
        <taxon>Spermatophyta</taxon>
        <taxon>Magnoliopsida</taxon>
        <taxon>eudicotyledons</taxon>
        <taxon>Gunneridae</taxon>
        <taxon>Pentapetalae</taxon>
        <taxon>asterids</taxon>
        <taxon>lamiids</taxon>
        <taxon>Gentianales</taxon>
        <taxon>Gentianaceae</taxon>
        <taxon>Gentianeae</taxon>
        <taxon>Gentianinae</taxon>
        <taxon>Gentiana</taxon>
        <taxon>Gentiana crassa</taxon>
    </lineage>
</organism>
<evidence type="ECO:0000256" key="3">
    <source>
        <dbReference type="SAM" id="MobiDB-lite"/>
    </source>
</evidence>
<dbReference type="InterPro" id="IPR010399">
    <property type="entry name" value="Tify_dom"/>
</dbReference>
<proteinExistence type="evidence at transcript level"/>
<feature type="region of interest" description="Disordered" evidence="3">
    <location>
        <begin position="190"/>
        <end position="209"/>
    </location>
</feature>
<comment type="similarity">
    <text evidence="1 2">Belongs to the TIFY/JAZ family.</text>
</comment>
<dbReference type="PANTHER" id="PTHR33077:SF140">
    <property type="entry name" value="PROTEIN TIFY 10B"/>
    <property type="match status" value="1"/>
</dbReference>
<comment type="function">
    <text evidence="2">Repressor of jasmonate responses.</text>
</comment>
<evidence type="ECO:0000256" key="1">
    <source>
        <dbReference type="ARBA" id="ARBA00008614"/>
    </source>
</evidence>
<evidence type="ECO:0000256" key="2">
    <source>
        <dbReference type="RuleBase" id="RU369065"/>
    </source>
</evidence>
<dbReference type="PROSITE" id="PS51320">
    <property type="entry name" value="TIFY"/>
    <property type="match status" value="1"/>
</dbReference>
<dbReference type="GO" id="GO:2000022">
    <property type="term" value="P:regulation of jasmonic acid mediated signaling pathway"/>
    <property type="evidence" value="ECO:0007669"/>
    <property type="project" value="UniProtKB-UniRule"/>
</dbReference>
<dbReference type="Pfam" id="PF09425">
    <property type="entry name" value="Jas_motif"/>
    <property type="match status" value="1"/>
</dbReference>
<dbReference type="PANTHER" id="PTHR33077">
    <property type="entry name" value="PROTEIN TIFY 4A-RELATED-RELATED"/>
    <property type="match status" value="1"/>
</dbReference>
<dbReference type="SMART" id="SM00979">
    <property type="entry name" value="TIFY"/>
    <property type="match status" value="1"/>
</dbReference>
<feature type="domain" description="Tify" evidence="4">
    <location>
        <begin position="82"/>
        <end position="117"/>
    </location>
</feature>
<evidence type="ECO:0000259" key="4">
    <source>
        <dbReference type="PROSITE" id="PS51320"/>
    </source>
</evidence>
<reference evidence="5" key="1">
    <citation type="submission" date="2014-10" db="EMBL/GenBank/DDBJ databases">
        <title>Functional Analysis of GrJAZ Gene in Gentiana rigescens.</title>
        <authorList>
            <person name="Zhang X."/>
            <person name="Li C."/>
        </authorList>
    </citation>
    <scope>NUCLEOTIDE SEQUENCE</scope>
</reference>
<dbReference type="InterPro" id="IPR018467">
    <property type="entry name" value="CCT_CS"/>
</dbReference>
<dbReference type="EMBL" id="KP000856">
    <property type="protein sequence ID" value="AKS29414.1"/>
    <property type="molecule type" value="mRNA"/>
</dbReference>
<keyword evidence="2" id="KW-1184">Jasmonic acid signaling pathway</keyword>
<name>A0A0U2EYN5_9GENT</name>
<dbReference type="AlphaFoldDB" id="A0A0U2EYN5"/>
<dbReference type="GO" id="GO:0031347">
    <property type="term" value="P:regulation of defense response"/>
    <property type="evidence" value="ECO:0007669"/>
    <property type="project" value="UniProtKB-UniRule"/>
</dbReference>
<comment type="subcellular location">
    <subcellularLocation>
        <location evidence="2">Nucleus</location>
    </subcellularLocation>
</comment>
<keyword evidence="2" id="KW-0539">Nucleus</keyword>
<dbReference type="InterPro" id="IPR040390">
    <property type="entry name" value="TIFY/JAZ"/>
</dbReference>
<sequence>MGLSGFVETGRFSGGQRSNINQTCSLLNQYLKKNGNFEDLNLGFNRTFFESDTDAPTKTMDFLPMIENAGKKPEAQQIAANSEPEKAQLMIFYAGQVIVFDDFPADKVDEIMALANGGNTNKNFTCTNTTMVPTAPNMVTTPPATVAPSFAINMVQDNQSPMALTKINDLPIARKNSLARFLEKRKDRIIASSPYQRNNKGDATSKAGP</sequence>
<dbReference type="Pfam" id="PF06200">
    <property type="entry name" value="tify"/>
    <property type="match status" value="1"/>
</dbReference>
<accession>A0A0U2EYN5</accession>
<dbReference type="GO" id="GO:0005634">
    <property type="term" value="C:nucleus"/>
    <property type="evidence" value="ECO:0007669"/>
    <property type="project" value="UniProtKB-SubCell"/>
</dbReference>
<comment type="domain">
    <text evidence="2">The jas domain is required for interaction with COI1.</text>
</comment>